<keyword evidence="3" id="KW-1185">Reference proteome</keyword>
<evidence type="ECO:0000313" key="3">
    <source>
        <dbReference type="Proteomes" id="UP000317093"/>
    </source>
</evidence>
<sequence length="157" mass="17437">MGYSNRIPWLTDVNEGPSMPTTPTQSSPHRAEQFKGRLTDVLDLAARYGLNQSDVASIVGVETSHTSRWEKTGVGIVRVTEEVMGLCRPFGVKPKSMWTDKLEFTDESPFLIAAKRSAAWRNLLDNHDKLDALLESRDAALVVSLIHSLSEKFAHGE</sequence>
<gene>
    <name evidence="2" type="ORF">Pan216_12860</name>
</gene>
<name>A0A518B0E6_9BACT</name>
<proteinExistence type="predicted"/>
<evidence type="ECO:0000313" key="2">
    <source>
        <dbReference type="EMBL" id="QDU60446.1"/>
    </source>
</evidence>
<feature type="region of interest" description="Disordered" evidence="1">
    <location>
        <begin position="10"/>
        <end position="30"/>
    </location>
</feature>
<organism evidence="2 3">
    <name type="scientific">Kolteria novifilia</name>
    <dbReference type="NCBI Taxonomy" id="2527975"/>
    <lineage>
        <taxon>Bacteria</taxon>
        <taxon>Pseudomonadati</taxon>
        <taxon>Planctomycetota</taxon>
        <taxon>Planctomycetia</taxon>
        <taxon>Kolteriales</taxon>
        <taxon>Kolteriaceae</taxon>
        <taxon>Kolteria</taxon>
    </lineage>
</organism>
<protein>
    <submittedName>
        <fullName evidence="2">Uncharacterized protein</fullName>
    </submittedName>
</protein>
<accession>A0A518B0E6</accession>
<dbReference type="EMBL" id="CP036279">
    <property type="protein sequence ID" value="QDU60446.1"/>
    <property type="molecule type" value="Genomic_DNA"/>
</dbReference>
<evidence type="ECO:0000256" key="1">
    <source>
        <dbReference type="SAM" id="MobiDB-lite"/>
    </source>
</evidence>
<dbReference type="Proteomes" id="UP000317093">
    <property type="component" value="Chromosome"/>
</dbReference>
<reference evidence="2 3" key="1">
    <citation type="submission" date="2019-02" db="EMBL/GenBank/DDBJ databases">
        <title>Deep-cultivation of Planctomycetes and their phenomic and genomic characterization uncovers novel biology.</title>
        <authorList>
            <person name="Wiegand S."/>
            <person name="Jogler M."/>
            <person name="Boedeker C."/>
            <person name="Pinto D."/>
            <person name="Vollmers J."/>
            <person name="Rivas-Marin E."/>
            <person name="Kohn T."/>
            <person name="Peeters S.H."/>
            <person name="Heuer A."/>
            <person name="Rast P."/>
            <person name="Oberbeckmann S."/>
            <person name="Bunk B."/>
            <person name="Jeske O."/>
            <person name="Meyerdierks A."/>
            <person name="Storesund J.E."/>
            <person name="Kallscheuer N."/>
            <person name="Luecker S."/>
            <person name="Lage O.M."/>
            <person name="Pohl T."/>
            <person name="Merkel B.J."/>
            <person name="Hornburger P."/>
            <person name="Mueller R.-W."/>
            <person name="Bruemmer F."/>
            <person name="Labrenz M."/>
            <person name="Spormann A.M."/>
            <person name="Op den Camp H."/>
            <person name="Overmann J."/>
            <person name="Amann R."/>
            <person name="Jetten M.S.M."/>
            <person name="Mascher T."/>
            <person name="Medema M.H."/>
            <person name="Devos D.P."/>
            <person name="Kaster A.-K."/>
            <person name="Ovreas L."/>
            <person name="Rohde M."/>
            <person name="Galperin M.Y."/>
            <person name="Jogler C."/>
        </authorList>
    </citation>
    <scope>NUCLEOTIDE SEQUENCE [LARGE SCALE GENOMIC DNA]</scope>
    <source>
        <strain evidence="2 3">Pan216</strain>
    </source>
</reference>
<dbReference type="KEGG" id="knv:Pan216_12860"/>
<feature type="compositionally biased region" description="Low complexity" evidence="1">
    <location>
        <begin position="17"/>
        <end position="28"/>
    </location>
</feature>
<dbReference type="AlphaFoldDB" id="A0A518B0E6"/>